<name>A0A951Q7E2_9NOST</name>
<accession>A0A951Q7E2</accession>
<sequence>MIKQSDKLGKKTLTLTPFEDVVNLAGICEMELGGRKGIGALIIQKKGNIQIKFAFDCLGIHPNLAAEQIVPIFEGIEGGLKEIPSGERLTIHFGSFTSDETRQREISLIEVQCPLEPIKLLLRSERMRIRKLTQMGVRKNKFLRLWCTYTVESDEKLEDFAEIGLKKLQKIWYSFTGEIHDLNKNRIENILRNSFGDGFQSWEQIISNKMGLSVTPLSGEEIWGTVWEIFNNSLPTPVPNPLK</sequence>
<dbReference type="Proteomes" id="UP000715781">
    <property type="component" value="Unassembled WGS sequence"/>
</dbReference>
<dbReference type="AlphaFoldDB" id="A0A951Q7E2"/>
<feature type="non-terminal residue" evidence="1">
    <location>
        <position position="243"/>
    </location>
</feature>
<gene>
    <name evidence="1" type="ORF">KME32_35070</name>
</gene>
<comment type="caution">
    <text evidence="1">The sequence shown here is derived from an EMBL/GenBank/DDBJ whole genome shotgun (WGS) entry which is preliminary data.</text>
</comment>
<protein>
    <submittedName>
        <fullName evidence="1">Uncharacterized protein</fullName>
    </submittedName>
</protein>
<reference evidence="1" key="1">
    <citation type="submission" date="2021-05" db="EMBL/GenBank/DDBJ databases">
        <authorList>
            <person name="Pietrasiak N."/>
            <person name="Ward R."/>
            <person name="Stajich J.E."/>
            <person name="Kurbessoian T."/>
        </authorList>
    </citation>
    <scope>NUCLEOTIDE SEQUENCE</scope>
    <source>
        <strain evidence="1">JT2-VF2</strain>
    </source>
</reference>
<organism evidence="1 2">
    <name type="scientific">Mojavia pulchra JT2-VF2</name>
    <dbReference type="NCBI Taxonomy" id="287848"/>
    <lineage>
        <taxon>Bacteria</taxon>
        <taxon>Bacillati</taxon>
        <taxon>Cyanobacteriota</taxon>
        <taxon>Cyanophyceae</taxon>
        <taxon>Nostocales</taxon>
        <taxon>Nostocaceae</taxon>
    </lineage>
</organism>
<proteinExistence type="predicted"/>
<evidence type="ECO:0000313" key="1">
    <source>
        <dbReference type="EMBL" id="MBW4566203.1"/>
    </source>
</evidence>
<evidence type="ECO:0000313" key="2">
    <source>
        <dbReference type="Proteomes" id="UP000715781"/>
    </source>
</evidence>
<reference evidence="1" key="2">
    <citation type="journal article" date="2022" name="Microbiol. Resour. Announc.">
        <title>Metagenome Sequencing to Explore Phylogenomics of Terrestrial Cyanobacteria.</title>
        <authorList>
            <person name="Ward R.D."/>
            <person name="Stajich J.E."/>
            <person name="Johansen J.R."/>
            <person name="Huntemann M."/>
            <person name="Clum A."/>
            <person name="Foster B."/>
            <person name="Foster B."/>
            <person name="Roux S."/>
            <person name="Palaniappan K."/>
            <person name="Varghese N."/>
            <person name="Mukherjee S."/>
            <person name="Reddy T.B.K."/>
            <person name="Daum C."/>
            <person name="Copeland A."/>
            <person name="Chen I.A."/>
            <person name="Ivanova N.N."/>
            <person name="Kyrpides N.C."/>
            <person name="Shapiro N."/>
            <person name="Eloe-Fadrosh E.A."/>
            <person name="Pietrasiak N."/>
        </authorList>
    </citation>
    <scope>NUCLEOTIDE SEQUENCE</scope>
    <source>
        <strain evidence="1">JT2-VF2</strain>
    </source>
</reference>
<dbReference type="EMBL" id="JAHHHN010000066">
    <property type="protein sequence ID" value="MBW4566203.1"/>
    <property type="molecule type" value="Genomic_DNA"/>
</dbReference>